<feature type="binding site" evidence="9">
    <location>
        <position position="96"/>
    </location>
    <ligand>
        <name>a divalent metal cation</name>
        <dbReference type="ChEBI" id="CHEBI:60240"/>
    </ligand>
</feature>
<dbReference type="Proteomes" id="UP000318288">
    <property type="component" value="Unassembled WGS sequence"/>
</dbReference>
<evidence type="ECO:0000313" key="11">
    <source>
        <dbReference type="EMBL" id="TWU54404.1"/>
    </source>
</evidence>
<dbReference type="GO" id="GO:0005737">
    <property type="term" value="C:cytoplasm"/>
    <property type="evidence" value="ECO:0007669"/>
    <property type="project" value="UniProtKB-SubCell"/>
</dbReference>
<dbReference type="GO" id="GO:0004309">
    <property type="term" value="F:exopolyphosphatase activity"/>
    <property type="evidence" value="ECO:0007669"/>
    <property type="project" value="TreeGrafter"/>
</dbReference>
<evidence type="ECO:0000256" key="7">
    <source>
        <dbReference type="ARBA" id="ARBA00022741"/>
    </source>
</evidence>
<feature type="binding site" evidence="9">
    <location>
        <position position="9"/>
    </location>
    <ligand>
        <name>a divalent metal cation</name>
        <dbReference type="ChEBI" id="CHEBI:60240"/>
    </ligand>
</feature>
<dbReference type="EMBL" id="SJPW01000004">
    <property type="protein sequence ID" value="TWU54404.1"/>
    <property type="molecule type" value="Genomic_DNA"/>
</dbReference>
<dbReference type="PANTHER" id="PTHR30457">
    <property type="entry name" value="5'-NUCLEOTIDASE SURE"/>
    <property type="match status" value="1"/>
</dbReference>
<dbReference type="NCBIfam" id="NF001490">
    <property type="entry name" value="PRK00346.1-4"/>
    <property type="match status" value="1"/>
</dbReference>
<keyword evidence="6 9" id="KW-0479">Metal-binding</keyword>
<comment type="cofactor">
    <cofactor evidence="9">
        <name>a divalent metal cation</name>
        <dbReference type="ChEBI" id="CHEBI:60240"/>
    </cofactor>
    <text evidence="9">Binds 1 divalent metal cation per subunit.</text>
</comment>
<dbReference type="FunFam" id="3.40.1210.10:FF:000001">
    <property type="entry name" value="5'/3'-nucleotidase SurE"/>
    <property type="match status" value="1"/>
</dbReference>
<reference evidence="11 12" key="1">
    <citation type="submission" date="2019-02" db="EMBL/GenBank/DDBJ databases">
        <title>Deep-cultivation of Planctomycetes and their phenomic and genomic characterization uncovers novel biology.</title>
        <authorList>
            <person name="Wiegand S."/>
            <person name="Jogler M."/>
            <person name="Boedeker C."/>
            <person name="Pinto D."/>
            <person name="Vollmers J."/>
            <person name="Rivas-Marin E."/>
            <person name="Kohn T."/>
            <person name="Peeters S.H."/>
            <person name="Heuer A."/>
            <person name="Rast P."/>
            <person name="Oberbeckmann S."/>
            <person name="Bunk B."/>
            <person name="Jeske O."/>
            <person name="Meyerdierks A."/>
            <person name="Storesund J.E."/>
            <person name="Kallscheuer N."/>
            <person name="Luecker S."/>
            <person name="Lage O.M."/>
            <person name="Pohl T."/>
            <person name="Merkel B.J."/>
            <person name="Hornburger P."/>
            <person name="Mueller R.-W."/>
            <person name="Bruemmer F."/>
            <person name="Labrenz M."/>
            <person name="Spormann A.M."/>
            <person name="Op Den Camp H."/>
            <person name="Overmann J."/>
            <person name="Amann R."/>
            <person name="Jetten M.S.M."/>
            <person name="Mascher T."/>
            <person name="Medema M.H."/>
            <person name="Devos D.P."/>
            <person name="Kaster A.-K."/>
            <person name="Ovreas L."/>
            <person name="Rohde M."/>
            <person name="Galperin M.Y."/>
            <person name="Jogler C."/>
        </authorList>
    </citation>
    <scope>NUCLEOTIDE SEQUENCE [LARGE SCALE GENOMIC DNA]</scope>
    <source>
        <strain evidence="11 12">Poly51</strain>
    </source>
</reference>
<name>A0A5C6F1E0_9BACT</name>
<evidence type="ECO:0000256" key="9">
    <source>
        <dbReference type="HAMAP-Rule" id="MF_00060"/>
    </source>
</evidence>
<protein>
    <recommendedName>
        <fullName evidence="9">5'-nucleotidase SurE</fullName>
        <ecNumber evidence="9">3.1.3.5</ecNumber>
    </recommendedName>
    <alternativeName>
        <fullName evidence="9">Nucleoside 5'-monophosphate phosphohydrolase</fullName>
    </alternativeName>
</protein>
<evidence type="ECO:0000313" key="12">
    <source>
        <dbReference type="Proteomes" id="UP000318288"/>
    </source>
</evidence>
<evidence type="ECO:0000256" key="5">
    <source>
        <dbReference type="ARBA" id="ARBA00022490"/>
    </source>
</evidence>
<dbReference type="InterPro" id="IPR002828">
    <property type="entry name" value="SurE-like_Pase/nucleotidase"/>
</dbReference>
<sequence length="253" mass="27256">MRILLTNDDGVFAPGIAALEQQLRHLGEVVIVAPATEQSGVGHAITFLTPLTCKSIRRDGRHWAWAVDGSPADCVKLAIGELFKDDPVDIVVSGINNGLNSGINVLYSGTVAAAIEGAFFGITSVAVSLEYDEDADFAAAAVIARNVVRGISEHPEAQGRLFNLNVPTAATLAPKDVNVVPMGLAQYGRSYEKRNDPQGRPYYWALWSEPEIAPPEDADVSQLRAGNCTLTPLQFDLTERKLLESMKNWGLKG</sequence>
<dbReference type="PANTHER" id="PTHR30457:SF12">
    <property type="entry name" value="5'_3'-NUCLEOTIDASE SURE"/>
    <property type="match status" value="1"/>
</dbReference>
<feature type="binding site" evidence="9">
    <location>
        <position position="39"/>
    </location>
    <ligand>
        <name>a divalent metal cation</name>
        <dbReference type="ChEBI" id="CHEBI:60240"/>
    </ligand>
</feature>
<accession>A0A5C6F1E0</accession>
<dbReference type="AlphaFoldDB" id="A0A5C6F1E0"/>
<dbReference type="GO" id="GO:0046872">
    <property type="term" value="F:metal ion binding"/>
    <property type="evidence" value="ECO:0007669"/>
    <property type="project" value="UniProtKB-UniRule"/>
</dbReference>
<dbReference type="InterPro" id="IPR036523">
    <property type="entry name" value="SurE-like_sf"/>
</dbReference>
<dbReference type="NCBIfam" id="TIGR00087">
    <property type="entry name" value="surE"/>
    <property type="match status" value="1"/>
</dbReference>
<comment type="similarity">
    <text evidence="4 9">Belongs to the SurE nucleotidase family.</text>
</comment>
<feature type="binding site" evidence="9">
    <location>
        <position position="8"/>
    </location>
    <ligand>
        <name>a divalent metal cation</name>
        <dbReference type="ChEBI" id="CHEBI:60240"/>
    </ligand>
</feature>
<evidence type="ECO:0000256" key="3">
    <source>
        <dbReference type="ARBA" id="ARBA00004496"/>
    </source>
</evidence>
<evidence type="ECO:0000256" key="6">
    <source>
        <dbReference type="ARBA" id="ARBA00022723"/>
    </source>
</evidence>
<comment type="caution">
    <text evidence="11">The sequence shown here is derived from an EMBL/GenBank/DDBJ whole genome shotgun (WGS) entry which is preliminary data.</text>
</comment>
<feature type="domain" description="Survival protein SurE-like phosphatase/nucleotidase" evidence="10">
    <location>
        <begin position="3"/>
        <end position="187"/>
    </location>
</feature>
<dbReference type="RefSeq" id="WP_146458633.1">
    <property type="nucleotide sequence ID" value="NZ_SJPW01000004.1"/>
</dbReference>
<evidence type="ECO:0000259" key="10">
    <source>
        <dbReference type="Pfam" id="PF01975"/>
    </source>
</evidence>
<comment type="function">
    <text evidence="9">Nucleotidase that shows phosphatase activity on nucleoside 5'-monophosphates.</text>
</comment>
<comment type="cofactor">
    <cofactor evidence="2">
        <name>Mg(2+)</name>
        <dbReference type="ChEBI" id="CHEBI:18420"/>
    </cofactor>
</comment>
<keyword evidence="7 9" id="KW-0547">Nucleotide-binding</keyword>
<dbReference type="InterPro" id="IPR030048">
    <property type="entry name" value="SurE"/>
</dbReference>
<keyword evidence="12" id="KW-1185">Reference proteome</keyword>
<evidence type="ECO:0000256" key="4">
    <source>
        <dbReference type="ARBA" id="ARBA00011062"/>
    </source>
</evidence>
<gene>
    <name evidence="11" type="primary">surE_2</name>
    <name evidence="9" type="synonym">surE</name>
    <name evidence="11" type="ORF">Poly51_31230</name>
</gene>
<dbReference type="OrthoDB" id="9780815at2"/>
<dbReference type="EC" id="3.1.3.5" evidence="9"/>
<comment type="catalytic activity">
    <reaction evidence="1 9">
        <text>a ribonucleoside 5'-phosphate + H2O = a ribonucleoside + phosphate</text>
        <dbReference type="Rhea" id="RHEA:12484"/>
        <dbReference type="ChEBI" id="CHEBI:15377"/>
        <dbReference type="ChEBI" id="CHEBI:18254"/>
        <dbReference type="ChEBI" id="CHEBI:43474"/>
        <dbReference type="ChEBI" id="CHEBI:58043"/>
        <dbReference type="EC" id="3.1.3.5"/>
    </reaction>
</comment>
<dbReference type="GO" id="GO:0008253">
    <property type="term" value="F:5'-nucleotidase activity"/>
    <property type="evidence" value="ECO:0007669"/>
    <property type="project" value="UniProtKB-UniRule"/>
</dbReference>
<evidence type="ECO:0000256" key="1">
    <source>
        <dbReference type="ARBA" id="ARBA00000815"/>
    </source>
</evidence>
<keyword evidence="8 9" id="KW-0378">Hydrolase</keyword>
<dbReference type="SUPFAM" id="SSF64167">
    <property type="entry name" value="SurE-like"/>
    <property type="match status" value="1"/>
</dbReference>
<proteinExistence type="inferred from homology"/>
<evidence type="ECO:0000256" key="8">
    <source>
        <dbReference type="ARBA" id="ARBA00022801"/>
    </source>
</evidence>
<organism evidence="11 12">
    <name type="scientific">Rubripirellula tenax</name>
    <dbReference type="NCBI Taxonomy" id="2528015"/>
    <lineage>
        <taxon>Bacteria</taxon>
        <taxon>Pseudomonadati</taxon>
        <taxon>Planctomycetota</taxon>
        <taxon>Planctomycetia</taxon>
        <taxon>Pirellulales</taxon>
        <taxon>Pirellulaceae</taxon>
        <taxon>Rubripirellula</taxon>
    </lineage>
</organism>
<dbReference type="Gene3D" id="3.40.1210.10">
    <property type="entry name" value="Survival protein SurE-like phosphatase/nucleotidase"/>
    <property type="match status" value="1"/>
</dbReference>
<dbReference type="GO" id="GO:0000166">
    <property type="term" value="F:nucleotide binding"/>
    <property type="evidence" value="ECO:0007669"/>
    <property type="project" value="UniProtKB-KW"/>
</dbReference>
<dbReference type="HAMAP" id="MF_00060">
    <property type="entry name" value="SurE"/>
    <property type="match status" value="1"/>
</dbReference>
<evidence type="ECO:0000256" key="2">
    <source>
        <dbReference type="ARBA" id="ARBA00001946"/>
    </source>
</evidence>
<dbReference type="GO" id="GO:0008254">
    <property type="term" value="F:3'-nucleotidase activity"/>
    <property type="evidence" value="ECO:0007669"/>
    <property type="project" value="TreeGrafter"/>
</dbReference>
<comment type="subcellular location">
    <subcellularLocation>
        <location evidence="3 9">Cytoplasm</location>
    </subcellularLocation>
</comment>
<keyword evidence="5 9" id="KW-0963">Cytoplasm</keyword>
<dbReference type="Pfam" id="PF01975">
    <property type="entry name" value="SurE"/>
    <property type="match status" value="1"/>
</dbReference>